<dbReference type="EMBL" id="JABBWG010000083">
    <property type="protein sequence ID" value="KAG1802323.1"/>
    <property type="molecule type" value="Genomic_DNA"/>
</dbReference>
<comment type="caution">
    <text evidence="1">The sequence shown here is derived from an EMBL/GenBank/DDBJ whole genome shotgun (WGS) entry which is preliminary data.</text>
</comment>
<dbReference type="Proteomes" id="UP000807769">
    <property type="component" value="Unassembled WGS sequence"/>
</dbReference>
<reference evidence="1" key="1">
    <citation type="journal article" date="2020" name="New Phytol.">
        <title>Comparative genomics reveals dynamic genome evolution in host specialist ectomycorrhizal fungi.</title>
        <authorList>
            <person name="Lofgren L.A."/>
            <person name="Nguyen N.H."/>
            <person name="Vilgalys R."/>
            <person name="Ruytinx J."/>
            <person name="Liao H.L."/>
            <person name="Branco S."/>
            <person name="Kuo A."/>
            <person name="LaButti K."/>
            <person name="Lipzen A."/>
            <person name="Andreopoulos W."/>
            <person name="Pangilinan J."/>
            <person name="Riley R."/>
            <person name="Hundley H."/>
            <person name="Na H."/>
            <person name="Barry K."/>
            <person name="Grigoriev I.V."/>
            <person name="Stajich J.E."/>
            <person name="Kennedy P.G."/>
        </authorList>
    </citation>
    <scope>NUCLEOTIDE SEQUENCE</scope>
    <source>
        <strain evidence="1">MN1</strain>
    </source>
</reference>
<keyword evidence="2" id="KW-1185">Reference proteome</keyword>
<name>A0A9P7DTB5_9AGAM</name>
<gene>
    <name evidence="1" type="ORF">BJ212DRAFT_1304902</name>
</gene>
<dbReference type="RefSeq" id="XP_041186225.1">
    <property type="nucleotide sequence ID" value="XM_041333691.1"/>
</dbReference>
<proteinExistence type="predicted"/>
<organism evidence="1 2">
    <name type="scientific">Suillus subaureus</name>
    <dbReference type="NCBI Taxonomy" id="48587"/>
    <lineage>
        <taxon>Eukaryota</taxon>
        <taxon>Fungi</taxon>
        <taxon>Dikarya</taxon>
        <taxon>Basidiomycota</taxon>
        <taxon>Agaricomycotina</taxon>
        <taxon>Agaricomycetes</taxon>
        <taxon>Agaricomycetidae</taxon>
        <taxon>Boletales</taxon>
        <taxon>Suillineae</taxon>
        <taxon>Suillaceae</taxon>
        <taxon>Suillus</taxon>
    </lineage>
</organism>
<evidence type="ECO:0000313" key="1">
    <source>
        <dbReference type="EMBL" id="KAG1802323.1"/>
    </source>
</evidence>
<dbReference type="AlphaFoldDB" id="A0A9P7DTB5"/>
<dbReference type="GeneID" id="64627708"/>
<sequence length="151" mass="16502">MDLECNHATTMDSEYSHATAMDLEHNHTATMDMEHSTHLQVNDSVDMGLESSDIESEYHESAGNCDLGPIEGFEDLNEHAATIMGLPDDNLLIDLDTTMAHPSPQTTQASCNHHENIVEDVVDEGTPFWFSHTGIGGPEELTLPAPELQGT</sequence>
<evidence type="ECO:0000313" key="2">
    <source>
        <dbReference type="Proteomes" id="UP000807769"/>
    </source>
</evidence>
<dbReference type="OrthoDB" id="10398115at2759"/>
<accession>A0A9P7DTB5</accession>
<protein>
    <submittedName>
        <fullName evidence="1">Uncharacterized protein</fullName>
    </submittedName>
</protein>